<dbReference type="PRINTS" id="PR00723">
    <property type="entry name" value="SUBTILISIN"/>
</dbReference>
<evidence type="ECO:0000256" key="16">
    <source>
        <dbReference type="SAM" id="Phobius"/>
    </source>
</evidence>
<dbReference type="Pfam" id="PF01483">
    <property type="entry name" value="P_proprotein"/>
    <property type="match status" value="1"/>
</dbReference>
<feature type="compositionally biased region" description="Basic and acidic residues" evidence="15">
    <location>
        <begin position="855"/>
        <end position="866"/>
    </location>
</feature>
<dbReference type="GO" id="GO:0005802">
    <property type="term" value="C:trans-Golgi network"/>
    <property type="evidence" value="ECO:0007669"/>
    <property type="project" value="TreeGrafter"/>
</dbReference>
<dbReference type="Gene3D" id="3.40.50.200">
    <property type="entry name" value="Peptidase S8/S53 domain"/>
    <property type="match status" value="1"/>
</dbReference>
<keyword evidence="9 16" id="KW-1133">Transmembrane helix</keyword>
<evidence type="ECO:0000256" key="2">
    <source>
        <dbReference type="ARBA" id="ARBA00005325"/>
    </source>
</evidence>
<evidence type="ECO:0000256" key="14">
    <source>
        <dbReference type="PROSITE-ProRule" id="PRU01240"/>
    </source>
</evidence>
<keyword evidence="12" id="KW-0325">Glycoprotein</keyword>
<evidence type="ECO:0000313" key="20">
    <source>
        <dbReference type="Proteomes" id="UP000053424"/>
    </source>
</evidence>
<dbReference type="Gene3D" id="2.60.120.260">
    <property type="entry name" value="Galactose-binding domain-like"/>
    <property type="match status" value="1"/>
</dbReference>
<evidence type="ECO:0000256" key="8">
    <source>
        <dbReference type="ARBA" id="ARBA00022837"/>
    </source>
</evidence>
<dbReference type="Pfam" id="PF00082">
    <property type="entry name" value="Peptidase_S8"/>
    <property type="match status" value="1"/>
</dbReference>
<feature type="active site" description="Charge relay system" evidence="13 14">
    <location>
        <position position="236"/>
    </location>
</feature>
<keyword evidence="4 16" id="KW-0812">Transmembrane</keyword>
<feature type="region of interest" description="Disordered" evidence="15">
    <location>
        <begin position="646"/>
        <end position="707"/>
    </location>
</feature>
<dbReference type="InterPro" id="IPR036852">
    <property type="entry name" value="Peptidase_S8/S53_dom_sf"/>
</dbReference>
<evidence type="ECO:0000259" key="18">
    <source>
        <dbReference type="PROSITE" id="PS51829"/>
    </source>
</evidence>
<keyword evidence="6 14" id="KW-0378">Hydrolase</keyword>
<keyword evidence="20" id="KW-1185">Reference proteome</keyword>
<dbReference type="OrthoDB" id="300641at2759"/>
<evidence type="ECO:0000256" key="11">
    <source>
        <dbReference type="ARBA" id="ARBA00023145"/>
    </source>
</evidence>
<feature type="domain" description="P/Homo B" evidence="18">
    <location>
        <begin position="483"/>
        <end position="633"/>
    </location>
</feature>
<evidence type="ECO:0000313" key="19">
    <source>
        <dbReference type="EMBL" id="KIM44779.1"/>
    </source>
</evidence>
<dbReference type="EMBL" id="KN831773">
    <property type="protein sequence ID" value="KIM44779.1"/>
    <property type="molecule type" value="Genomic_DNA"/>
</dbReference>
<feature type="signal peptide" evidence="17">
    <location>
        <begin position="1"/>
        <end position="20"/>
    </location>
</feature>
<dbReference type="CDD" id="cd04059">
    <property type="entry name" value="Peptidases_S8_Protein_convertases_Kexins_Furin-like"/>
    <property type="match status" value="1"/>
</dbReference>
<dbReference type="HOGENOM" id="CLU_002976_2_1_1"/>
<dbReference type="PROSITE" id="PS51829">
    <property type="entry name" value="P_HOMO_B"/>
    <property type="match status" value="1"/>
</dbReference>
<feature type="active site" description="Charge relay system" evidence="13 14">
    <location>
        <position position="407"/>
    </location>
</feature>
<evidence type="ECO:0000256" key="4">
    <source>
        <dbReference type="ARBA" id="ARBA00022692"/>
    </source>
</evidence>
<dbReference type="AlphaFoldDB" id="A0A0C3CKX5"/>
<evidence type="ECO:0000256" key="6">
    <source>
        <dbReference type="ARBA" id="ARBA00022801"/>
    </source>
</evidence>
<accession>A0A0C3CKX5</accession>
<evidence type="ECO:0000256" key="17">
    <source>
        <dbReference type="SAM" id="SignalP"/>
    </source>
</evidence>
<evidence type="ECO:0000256" key="12">
    <source>
        <dbReference type="ARBA" id="ARBA00023180"/>
    </source>
</evidence>
<reference evidence="20" key="2">
    <citation type="submission" date="2015-01" db="EMBL/GenBank/DDBJ databases">
        <title>Evolutionary Origins and Diversification of the Mycorrhizal Mutualists.</title>
        <authorList>
            <consortium name="DOE Joint Genome Institute"/>
            <consortium name="Mycorrhizal Genomics Consortium"/>
            <person name="Kohler A."/>
            <person name="Kuo A."/>
            <person name="Nagy L.G."/>
            <person name="Floudas D."/>
            <person name="Copeland A."/>
            <person name="Barry K.W."/>
            <person name="Cichocki N."/>
            <person name="Veneault-Fourrey C."/>
            <person name="LaButti K."/>
            <person name="Lindquist E.A."/>
            <person name="Lipzen A."/>
            <person name="Lundell T."/>
            <person name="Morin E."/>
            <person name="Murat C."/>
            <person name="Riley R."/>
            <person name="Ohm R."/>
            <person name="Sun H."/>
            <person name="Tunlid A."/>
            <person name="Henrissat B."/>
            <person name="Grigoriev I.V."/>
            <person name="Hibbett D.S."/>
            <person name="Martin F."/>
        </authorList>
    </citation>
    <scope>NUCLEOTIDE SEQUENCE [LARGE SCALE GENOMIC DNA]</scope>
    <source>
        <strain evidence="20">h7</strain>
    </source>
</reference>
<dbReference type="InterPro" id="IPR023828">
    <property type="entry name" value="Peptidase_S8_Ser-AS"/>
</dbReference>
<dbReference type="FunFam" id="3.40.50.200:FF:000005">
    <property type="entry name" value="Proprotein convertase subtilisin/kexin type 7"/>
    <property type="match status" value="1"/>
</dbReference>
<feature type="compositionally biased region" description="Polar residues" evidence="15">
    <location>
        <begin position="797"/>
        <end position="806"/>
    </location>
</feature>
<feature type="region of interest" description="Disordered" evidence="15">
    <location>
        <begin position="793"/>
        <end position="866"/>
    </location>
</feature>
<dbReference type="InterPro" id="IPR002884">
    <property type="entry name" value="P_dom"/>
</dbReference>
<comment type="subcellular location">
    <subcellularLocation>
        <location evidence="1">Membrane</location>
    </subcellularLocation>
</comment>
<dbReference type="InterPro" id="IPR034182">
    <property type="entry name" value="Kexin/furin"/>
</dbReference>
<dbReference type="STRING" id="686832.A0A0C3CKX5"/>
<keyword evidence="3 14" id="KW-0645">Protease</keyword>
<feature type="chain" id="PRO_5002162572" description="P/Homo B domain-containing protein" evidence="17">
    <location>
        <begin position="21"/>
        <end position="866"/>
    </location>
</feature>
<dbReference type="GO" id="GO:0016485">
    <property type="term" value="P:protein processing"/>
    <property type="evidence" value="ECO:0007669"/>
    <property type="project" value="TreeGrafter"/>
</dbReference>
<proteinExistence type="inferred from homology"/>
<dbReference type="PROSITE" id="PS51892">
    <property type="entry name" value="SUBTILASE"/>
    <property type="match status" value="1"/>
</dbReference>
<dbReference type="PANTHER" id="PTHR42884:SF14">
    <property type="entry name" value="NEUROENDOCRINE CONVERTASE 1"/>
    <property type="match status" value="1"/>
</dbReference>
<gene>
    <name evidence="19" type="ORF">M413DRAFT_442742</name>
</gene>
<dbReference type="InterPro" id="IPR022398">
    <property type="entry name" value="Peptidase_S8_His-AS"/>
</dbReference>
<evidence type="ECO:0000256" key="1">
    <source>
        <dbReference type="ARBA" id="ARBA00004370"/>
    </source>
</evidence>
<dbReference type="GO" id="GO:0004252">
    <property type="term" value="F:serine-type endopeptidase activity"/>
    <property type="evidence" value="ECO:0007669"/>
    <property type="project" value="UniProtKB-UniRule"/>
</dbReference>
<dbReference type="SUPFAM" id="SSF52743">
    <property type="entry name" value="Subtilisin-like"/>
    <property type="match status" value="1"/>
</dbReference>
<keyword evidence="8" id="KW-0106">Calcium</keyword>
<dbReference type="PANTHER" id="PTHR42884">
    <property type="entry name" value="PROPROTEIN CONVERTASE SUBTILISIN/KEXIN-RELATED"/>
    <property type="match status" value="1"/>
</dbReference>
<evidence type="ECO:0000256" key="7">
    <source>
        <dbReference type="ARBA" id="ARBA00022825"/>
    </source>
</evidence>
<dbReference type="PROSITE" id="PS00138">
    <property type="entry name" value="SUBTILASE_SER"/>
    <property type="match status" value="1"/>
</dbReference>
<feature type="compositionally biased region" description="Polar residues" evidence="15">
    <location>
        <begin position="687"/>
        <end position="696"/>
    </location>
</feature>
<dbReference type="GO" id="GO:0007323">
    <property type="term" value="P:peptide pheromone maturation"/>
    <property type="evidence" value="ECO:0007669"/>
    <property type="project" value="UniProtKB-ARBA"/>
</dbReference>
<keyword evidence="7 14" id="KW-0720">Serine protease</keyword>
<evidence type="ECO:0000256" key="3">
    <source>
        <dbReference type="ARBA" id="ARBA00022670"/>
    </source>
</evidence>
<comment type="similarity">
    <text evidence="2">Belongs to the peptidase S8 family. Furin subfamily.</text>
</comment>
<evidence type="ECO:0000256" key="10">
    <source>
        <dbReference type="ARBA" id="ARBA00023136"/>
    </source>
</evidence>
<protein>
    <recommendedName>
        <fullName evidence="18">P/Homo B domain-containing protein</fullName>
    </recommendedName>
</protein>
<evidence type="ECO:0000256" key="9">
    <source>
        <dbReference type="ARBA" id="ARBA00022989"/>
    </source>
</evidence>
<dbReference type="InterPro" id="IPR015500">
    <property type="entry name" value="Peptidase_S8_subtilisin-rel"/>
</dbReference>
<feature type="active site" description="Charge relay system" evidence="13 14">
    <location>
        <position position="198"/>
    </location>
</feature>
<dbReference type="InterPro" id="IPR000209">
    <property type="entry name" value="Peptidase_S8/S53_dom"/>
</dbReference>
<dbReference type="Proteomes" id="UP000053424">
    <property type="component" value="Unassembled WGS sequence"/>
</dbReference>
<dbReference type="FunFam" id="2.60.120.260:FF:000026">
    <property type="entry name" value="proprotein convertase subtilisin/kexin type 7"/>
    <property type="match status" value="1"/>
</dbReference>
<evidence type="ECO:0000256" key="5">
    <source>
        <dbReference type="ARBA" id="ARBA00022729"/>
    </source>
</evidence>
<dbReference type="PROSITE" id="PS00137">
    <property type="entry name" value="SUBTILASE_HIS"/>
    <property type="match status" value="1"/>
</dbReference>
<keyword evidence="10 16" id="KW-0472">Membrane</keyword>
<dbReference type="GO" id="GO:0000139">
    <property type="term" value="C:Golgi membrane"/>
    <property type="evidence" value="ECO:0007669"/>
    <property type="project" value="TreeGrafter"/>
</dbReference>
<organism evidence="19 20">
    <name type="scientific">Hebeloma cylindrosporum</name>
    <dbReference type="NCBI Taxonomy" id="76867"/>
    <lineage>
        <taxon>Eukaryota</taxon>
        <taxon>Fungi</taxon>
        <taxon>Dikarya</taxon>
        <taxon>Basidiomycota</taxon>
        <taxon>Agaricomycotina</taxon>
        <taxon>Agaricomycetes</taxon>
        <taxon>Agaricomycetidae</taxon>
        <taxon>Agaricales</taxon>
        <taxon>Agaricineae</taxon>
        <taxon>Hymenogastraceae</taxon>
        <taxon>Hebeloma</taxon>
    </lineage>
</organism>
<feature type="transmembrane region" description="Helical" evidence="16">
    <location>
        <begin position="723"/>
        <end position="743"/>
    </location>
</feature>
<evidence type="ECO:0000256" key="13">
    <source>
        <dbReference type="PIRSR" id="PIRSR615500-1"/>
    </source>
</evidence>
<dbReference type="InterPro" id="IPR008979">
    <property type="entry name" value="Galactose-bd-like_sf"/>
</dbReference>
<keyword evidence="11" id="KW-0865">Zymogen</keyword>
<name>A0A0C3CKX5_HEBCY</name>
<evidence type="ECO:0000256" key="15">
    <source>
        <dbReference type="SAM" id="MobiDB-lite"/>
    </source>
</evidence>
<reference evidence="19 20" key="1">
    <citation type="submission" date="2014-04" db="EMBL/GenBank/DDBJ databases">
        <authorList>
            <consortium name="DOE Joint Genome Institute"/>
            <person name="Kuo A."/>
            <person name="Gay G."/>
            <person name="Dore J."/>
            <person name="Kohler A."/>
            <person name="Nagy L.G."/>
            <person name="Floudas D."/>
            <person name="Copeland A."/>
            <person name="Barry K.W."/>
            <person name="Cichocki N."/>
            <person name="Veneault-Fourrey C."/>
            <person name="LaButti K."/>
            <person name="Lindquist E.A."/>
            <person name="Lipzen A."/>
            <person name="Lundell T."/>
            <person name="Morin E."/>
            <person name="Murat C."/>
            <person name="Sun H."/>
            <person name="Tunlid A."/>
            <person name="Henrissat B."/>
            <person name="Grigoriev I.V."/>
            <person name="Hibbett D.S."/>
            <person name="Martin F."/>
            <person name="Nordberg H.P."/>
            <person name="Cantor M.N."/>
            <person name="Hua S.X."/>
        </authorList>
    </citation>
    <scope>NUCLEOTIDE SEQUENCE [LARGE SCALE GENOMIC DNA]</scope>
    <source>
        <strain evidence="20">h7</strain>
    </source>
</reference>
<keyword evidence="5 17" id="KW-0732">Signal</keyword>
<sequence length="866" mass="94603">MKLWWTVLATIFASLSQVHSTPAVRHYDSYNYYALEHKPHSEIPLTDVADALGVEVVEQAGELEDVWLVKAPKADGNFDRRGEKLDPVLAAFESLKTKASSVLSSRSEDTIHARKVVSSLKFLELQAPRELVKRAPPPVRPPTPTSALEVAKRLGLKDPLFPEQWHIVNDDFPEHMMNTTPVWDMGFTGKGVLTSFLDDGLDFETEDLKDAFDADNSYDFNAHVPLPRPTGIRDHHGTRCAGQVAARRNEACGVGIAYDAKAAGVRILGGPISSVDEAAALNYGFKDVSVYSCSWGPRDNGQTMEGPSYLIRKAVVNGINKGRDGKGSVFVFASGNGGRQNDQCNFDGYTNSIYSVTVSSIDYMGLHPDYSEACAANIIVAYSSGSGNHIVTTDRGNECTKRHGGTSAAAPNAVGVFALALQARPDLTWRDIQYLCIATARKVNSNDPDWERTAAGHWYSYKYGYGALDAYAYVKAAQTWKLVKPQAWLHTETIQINGGKMHDLGHKKYRYIGGEPIGPGGVEGKITITREMMVEHNLESLEHIDVRVWISHTKRGDVEVEIISPNGVKSVLASTREFDESKTGFPGWRFMTIKHWGENPIGEWKLKIADQEDPAQNGTFLGWNMALWGTAIDPSKAVKWEEPVVDNALPPSNSPPRPVPNDSDGAKTTQLAKPTDLLPTDHGHATGENTRPSFPNATGKPKPQQDAGGWVDDVSDMVSSQKWSFAALGGLSLVIVGVIVYFWRRRLAQQRLANYSSLAADDTHMDAIGQNRIIAGSGGPRTTRALYDAFGEPSNEELPQQSSVNPPSARGLGFHSGFLDDDEPSAGLTPKYRDEPTGADPVSDVRSASTSLTPRESHDGSREHLA</sequence>
<dbReference type="SUPFAM" id="SSF49785">
    <property type="entry name" value="Galactose-binding domain-like"/>
    <property type="match status" value="1"/>
</dbReference>